<protein>
    <submittedName>
        <fullName evidence="2">Uncharacterized protein</fullName>
    </submittedName>
</protein>
<sequence>MEQLQLAVILWSSIGIAACMAVLCLLGWNKKRNPDFLTSRASPRDMLKARKIIIGFLGSFIIYALLFMFVIAHLAYAKIPMALIFLGTVFIGSVIIMTLSALKKK</sequence>
<reference evidence="2" key="1">
    <citation type="submission" date="2020-10" db="EMBL/GenBank/DDBJ databases">
        <authorList>
            <person name="Gilroy R."/>
        </authorList>
    </citation>
    <scope>NUCLEOTIDE SEQUENCE</scope>
    <source>
        <strain evidence="2">ChiW3-316</strain>
    </source>
</reference>
<organism evidence="2 3">
    <name type="scientific">Candidatus Scatocola faecipullorum</name>
    <dbReference type="NCBI Taxonomy" id="2840917"/>
    <lineage>
        <taxon>Bacteria</taxon>
        <taxon>Pseudomonadati</taxon>
        <taxon>Pseudomonadota</taxon>
        <taxon>Alphaproteobacteria</taxon>
        <taxon>Rhodospirillales</taxon>
        <taxon>Rhodospirillaceae</taxon>
        <taxon>Rhodospirillaceae incertae sedis</taxon>
        <taxon>Candidatus Scatocola</taxon>
    </lineage>
</organism>
<gene>
    <name evidence="2" type="ORF">IAD20_00075</name>
</gene>
<evidence type="ECO:0000313" key="3">
    <source>
        <dbReference type="Proteomes" id="UP000824107"/>
    </source>
</evidence>
<keyword evidence="1" id="KW-0472">Membrane</keyword>
<evidence type="ECO:0000256" key="1">
    <source>
        <dbReference type="SAM" id="Phobius"/>
    </source>
</evidence>
<dbReference type="AlphaFoldDB" id="A0A9D1SA26"/>
<accession>A0A9D1SA26</accession>
<proteinExistence type="predicted"/>
<dbReference type="Proteomes" id="UP000824107">
    <property type="component" value="Unassembled WGS sequence"/>
</dbReference>
<comment type="caution">
    <text evidence="2">The sequence shown here is derived from an EMBL/GenBank/DDBJ whole genome shotgun (WGS) entry which is preliminary data.</text>
</comment>
<evidence type="ECO:0000313" key="2">
    <source>
        <dbReference type="EMBL" id="HIU52460.1"/>
    </source>
</evidence>
<dbReference type="EMBL" id="DVNC01000002">
    <property type="protein sequence ID" value="HIU52460.1"/>
    <property type="molecule type" value="Genomic_DNA"/>
</dbReference>
<feature type="transmembrane region" description="Helical" evidence="1">
    <location>
        <begin position="49"/>
        <end position="76"/>
    </location>
</feature>
<feature type="transmembrane region" description="Helical" evidence="1">
    <location>
        <begin position="6"/>
        <end position="28"/>
    </location>
</feature>
<keyword evidence="1" id="KW-0812">Transmembrane</keyword>
<keyword evidence="1" id="KW-1133">Transmembrane helix</keyword>
<feature type="transmembrane region" description="Helical" evidence="1">
    <location>
        <begin position="82"/>
        <end position="102"/>
    </location>
</feature>
<reference evidence="2" key="2">
    <citation type="journal article" date="2021" name="PeerJ">
        <title>Extensive microbial diversity within the chicken gut microbiome revealed by metagenomics and culture.</title>
        <authorList>
            <person name="Gilroy R."/>
            <person name="Ravi A."/>
            <person name="Getino M."/>
            <person name="Pursley I."/>
            <person name="Horton D.L."/>
            <person name="Alikhan N.F."/>
            <person name="Baker D."/>
            <person name="Gharbi K."/>
            <person name="Hall N."/>
            <person name="Watson M."/>
            <person name="Adriaenssens E.M."/>
            <person name="Foster-Nyarko E."/>
            <person name="Jarju S."/>
            <person name="Secka A."/>
            <person name="Antonio M."/>
            <person name="Oren A."/>
            <person name="Chaudhuri R.R."/>
            <person name="La Ragione R."/>
            <person name="Hildebrand F."/>
            <person name="Pallen M.J."/>
        </authorList>
    </citation>
    <scope>NUCLEOTIDE SEQUENCE</scope>
    <source>
        <strain evidence="2">ChiW3-316</strain>
    </source>
</reference>
<name>A0A9D1SA26_9PROT</name>